<evidence type="ECO:0000313" key="3">
    <source>
        <dbReference type="Proteomes" id="UP000266673"/>
    </source>
</evidence>
<proteinExistence type="predicted"/>
<feature type="signal peptide" evidence="1">
    <location>
        <begin position="1"/>
        <end position="16"/>
    </location>
</feature>
<protein>
    <submittedName>
        <fullName evidence="2">Uncharacterized protein</fullName>
    </submittedName>
</protein>
<keyword evidence="1" id="KW-0732">Signal</keyword>
<sequence length="216" mass="24710">MLIFIFTLSNYLTVHSQDEPKEPLAKLWNIENDEIPKYLSIEKNLSIVDEILKPLLDDDNFGGTYINVIQNMIFINTLNFTKAEEIKNNTEIRQYINLLNFTIANNSTAKLSSRFQDIDNLAKSYIPKYCIGYINSEINNIIIASCNETRNEINNTAFINAINDRMYNPIFTYYNCFNESSSRKSGDIVKRNIVNRILAGDGLDTDQGTCSAGFWA</sequence>
<dbReference type="AlphaFoldDB" id="A0A397V0Q4"/>
<feature type="chain" id="PRO_5017467686" evidence="1">
    <location>
        <begin position="17"/>
        <end position="216"/>
    </location>
</feature>
<evidence type="ECO:0000313" key="2">
    <source>
        <dbReference type="EMBL" id="RIB15461.1"/>
    </source>
</evidence>
<comment type="caution">
    <text evidence="2">The sequence shown here is derived from an EMBL/GenBank/DDBJ whole genome shotgun (WGS) entry which is preliminary data.</text>
</comment>
<name>A0A397V0Q4_9GLOM</name>
<gene>
    <name evidence="2" type="ORF">C2G38_2192311</name>
</gene>
<accession>A0A397V0Q4</accession>
<dbReference type="Proteomes" id="UP000266673">
    <property type="component" value="Unassembled WGS sequence"/>
</dbReference>
<evidence type="ECO:0000256" key="1">
    <source>
        <dbReference type="SAM" id="SignalP"/>
    </source>
</evidence>
<dbReference type="EMBL" id="QKWP01000742">
    <property type="protein sequence ID" value="RIB15461.1"/>
    <property type="molecule type" value="Genomic_DNA"/>
</dbReference>
<organism evidence="2 3">
    <name type="scientific">Gigaspora rosea</name>
    <dbReference type="NCBI Taxonomy" id="44941"/>
    <lineage>
        <taxon>Eukaryota</taxon>
        <taxon>Fungi</taxon>
        <taxon>Fungi incertae sedis</taxon>
        <taxon>Mucoromycota</taxon>
        <taxon>Glomeromycotina</taxon>
        <taxon>Glomeromycetes</taxon>
        <taxon>Diversisporales</taxon>
        <taxon>Gigasporaceae</taxon>
        <taxon>Gigaspora</taxon>
    </lineage>
</organism>
<keyword evidence="3" id="KW-1185">Reference proteome</keyword>
<reference evidence="2" key="1">
    <citation type="submission" date="2018-06" db="EMBL/GenBank/DDBJ databases">
        <title>Comparative genomics reveals the genomic features of Rhizophagus irregularis, R. cerebriforme, R. diaphanum and Gigaspora rosea, and their symbiotic lifestyle signature.</title>
        <authorList>
            <person name="Morin E."/>
            <person name="San Clemente H."/>
            <person name="Chen E.C.H."/>
            <person name="De La Providencia I."/>
            <person name="Hainaut M."/>
            <person name="Kuo A."/>
            <person name="Kohler A."/>
            <person name="Murat C."/>
            <person name="Tang N."/>
            <person name="Roy S."/>
            <person name="Loubradou J."/>
            <person name="Henrissat B."/>
            <person name="Grigoriev I.V."/>
            <person name="Corradi N."/>
            <person name="Roux C."/>
            <person name="Martin F.M."/>
        </authorList>
    </citation>
    <scope>NUCLEOTIDE SEQUENCE [LARGE SCALE GENOMIC DNA]</scope>
    <source>
        <strain evidence="2">DAOM 194757</strain>
    </source>
</reference>